<evidence type="ECO:0000256" key="3">
    <source>
        <dbReference type="ARBA" id="ARBA00022692"/>
    </source>
</evidence>
<dbReference type="Proteomes" id="UP001493487">
    <property type="component" value="Unassembled WGS sequence"/>
</dbReference>
<keyword evidence="3 6" id="KW-0812">Transmembrane</keyword>
<evidence type="ECO:0000256" key="6">
    <source>
        <dbReference type="SAM" id="Phobius"/>
    </source>
</evidence>
<dbReference type="Pfam" id="PF13190">
    <property type="entry name" value="PDGLE"/>
    <property type="match status" value="1"/>
</dbReference>
<comment type="caution">
    <text evidence="8">The sequence shown here is derived from an EMBL/GenBank/DDBJ whole genome shotgun (WGS) entry which is preliminary data.</text>
</comment>
<name>A0ABV1L3Y2_9BACL</name>
<evidence type="ECO:0000259" key="7">
    <source>
        <dbReference type="Pfam" id="PF13190"/>
    </source>
</evidence>
<sequence length="115" mass="12488">MSKPLTVTGNKRKWIVMAIITLIAAGIISFFASSHPDGLERVAADHGFLDEAKKPSWTAWISGYELPGIAIPILKVGLAGIIGVALLFLVLYGLTSKLTRREEEDHVGENDHHPS</sequence>
<keyword evidence="9" id="KW-1185">Reference proteome</keyword>
<feature type="transmembrane region" description="Helical" evidence="6">
    <location>
        <begin position="12"/>
        <end position="32"/>
    </location>
</feature>
<protein>
    <submittedName>
        <fullName evidence="8">PDGLE domain-containing protein</fullName>
    </submittedName>
</protein>
<keyword evidence="2" id="KW-1003">Cell membrane</keyword>
<keyword evidence="5 6" id="KW-0472">Membrane</keyword>
<dbReference type="EMBL" id="JASKHM010000027">
    <property type="protein sequence ID" value="MEQ4486966.1"/>
    <property type="molecule type" value="Genomic_DNA"/>
</dbReference>
<reference evidence="8 9" key="1">
    <citation type="journal article" date="2023" name="Genome Announc.">
        <title>Pan-Genome Analyses of the Genus Cohnella and Proposal of the Novel Species Cohnella silvisoli sp. nov., Isolated from Forest Soil.</title>
        <authorList>
            <person name="Wang C."/>
            <person name="Mao L."/>
            <person name="Bao G."/>
            <person name="Zhu H."/>
        </authorList>
    </citation>
    <scope>NUCLEOTIDE SEQUENCE [LARGE SCALE GENOMIC DNA]</scope>
    <source>
        <strain evidence="8 9">NL03-T5-1</strain>
    </source>
</reference>
<evidence type="ECO:0000313" key="9">
    <source>
        <dbReference type="Proteomes" id="UP001493487"/>
    </source>
</evidence>
<proteinExistence type="predicted"/>
<organism evidence="8 9">
    <name type="scientific">Cohnella silvisoli</name>
    <dbReference type="NCBI Taxonomy" id="2873699"/>
    <lineage>
        <taxon>Bacteria</taxon>
        <taxon>Bacillati</taxon>
        <taxon>Bacillota</taxon>
        <taxon>Bacilli</taxon>
        <taxon>Bacillales</taxon>
        <taxon>Paenibacillaceae</taxon>
        <taxon>Cohnella</taxon>
    </lineage>
</organism>
<keyword evidence="4 6" id="KW-1133">Transmembrane helix</keyword>
<gene>
    <name evidence="8" type="ORF">QJS35_31775</name>
</gene>
<feature type="transmembrane region" description="Helical" evidence="6">
    <location>
        <begin position="69"/>
        <end position="94"/>
    </location>
</feature>
<feature type="domain" description="PDGLE" evidence="7">
    <location>
        <begin position="12"/>
        <end position="98"/>
    </location>
</feature>
<evidence type="ECO:0000313" key="8">
    <source>
        <dbReference type="EMBL" id="MEQ4486966.1"/>
    </source>
</evidence>
<dbReference type="InterPro" id="IPR025937">
    <property type="entry name" value="PDGLE_dom"/>
</dbReference>
<dbReference type="RefSeq" id="WP_232190040.1">
    <property type="nucleotide sequence ID" value="NZ_JAIOAP010000026.1"/>
</dbReference>
<evidence type="ECO:0000256" key="4">
    <source>
        <dbReference type="ARBA" id="ARBA00022989"/>
    </source>
</evidence>
<evidence type="ECO:0000256" key="2">
    <source>
        <dbReference type="ARBA" id="ARBA00022475"/>
    </source>
</evidence>
<evidence type="ECO:0000256" key="5">
    <source>
        <dbReference type="ARBA" id="ARBA00023136"/>
    </source>
</evidence>
<comment type="subcellular location">
    <subcellularLocation>
        <location evidence="1">Cell membrane</location>
    </subcellularLocation>
</comment>
<accession>A0ABV1L3Y2</accession>
<evidence type="ECO:0000256" key="1">
    <source>
        <dbReference type="ARBA" id="ARBA00004236"/>
    </source>
</evidence>